<accession>A0ACC0X7P8</accession>
<sequence length="116" mass="13172">MAITSRKERDNTCLPKPVKKDRSLKDRKMVTGKEVICIYAGNSKCQKRKRATHASSYINEEVKPSVMEKATDVQANLAPQFPSFIKCMLRSHVSGGFWLVNLFCQCFCILNKQSLT</sequence>
<proteinExistence type="predicted"/>
<protein>
    <submittedName>
        <fullName evidence="1">Uncharacterized protein</fullName>
    </submittedName>
</protein>
<dbReference type="EMBL" id="CM047749">
    <property type="protein sequence ID" value="KAJ0010676.1"/>
    <property type="molecule type" value="Genomic_DNA"/>
</dbReference>
<gene>
    <name evidence="1" type="ORF">Pint_34429</name>
</gene>
<evidence type="ECO:0000313" key="1">
    <source>
        <dbReference type="EMBL" id="KAJ0010676.1"/>
    </source>
</evidence>
<dbReference type="Proteomes" id="UP001163603">
    <property type="component" value="Chromosome 14"/>
</dbReference>
<keyword evidence="2" id="KW-1185">Reference proteome</keyword>
<reference evidence="2" key="1">
    <citation type="journal article" date="2023" name="G3 (Bethesda)">
        <title>Genome assembly and association tests identify interacting loci associated with vigor, precocity, and sex in interspecific pistachio rootstocks.</title>
        <authorList>
            <person name="Palmer W."/>
            <person name="Jacygrad E."/>
            <person name="Sagayaradj S."/>
            <person name="Cavanaugh K."/>
            <person name="Han R."/>
            <person name="Bertier L."/>
            <person name="Beede B."/>
            <person name="Kafkas S."/>
            <person name="Golino D."/>
            <person name="Preece J."/>
            <person name="Michelmore R."/>
        </authorList>
    </citation>
    <scope>NUCLEOTIDE SEQUENCE [LARGE SCALE GENOMIC DNA]</scope>
</reference>
<comment type="caution">
    <text evidence="1">The sequence shown here is derived from an EMBL/GenBank/DDBJ whole genome shotgun (WGS) entry which is preliminary data.</text>
</comment>
<organism evidence="1 2">
    <name type="scientific">Pistacia integerrima</name>
    <dbReference type="NCBI Taxonomy" id="434235"/>
    <lineage>
        <taxon>Eukaryota</taxon>
        <taxon>Viridiplantae</taxon>
        <taxon>Streptophyta</taxon>
        <taxon>Embryophyta</taxon>
        <taxon>Tracheophyta</taxon>
        <taxon>Spermatophyta</taxon>
        <taxon>Magnoliopsida</taxon>
        <taxon>eudicotyledons</taxon>
        <taxon>Gunneridae</taxon>
        <taxon>Pentapetalae</taxon>
        <taxon>rosids</taxon>
        <taxon>malvids</taxon>
        <taxon>Sapindales</taxon>
        <taxon>Anacardiaceae</taxon>
        <taxon>Pistacia</taxon>
    </lineage>
</organism>
<evidence type="ECO:0000313" key="2">
    <source>
        <dbReference type="Proteomes" id="UP001163603"/>
    </source>
</evidence>
<name>A0ACC0X7P8_9ROSI</name>